<dbReference type="CDD" id="cd10563">
    <property type="entry name" value="CooF_like"/>
    <property type="match status" value="1"/>
</dbReference>
<evidence type="ECO:0000313" key="9">
    <source>
        <dbReference type="EMBL" id="KKY01929.1"/>
    </source>
</evidence>
<evidence type="ECO:0000256" key="3">
    <source>
        <dbReference type="ARBA" id="ARBA00022723"/>
    </source>
</evidence>
<feature type="domain" description="4Fe-4S ferredoxin-type" evidence="8">
    <location>
        <begin position="2"/>
        <end position="32"/>
    </location>
</feature>
<keyword evidence="7" id="KW-0411">Iron-sulfur</keyword>
<dbReference type="PROSITE" id="PS51379">
    <property type="entry name" value="4FE4S_FER_2"/>
    <property type="match status" value="3"/>
</dbReference>
<evidence type="ECO:0000256" key="4">
    <source>
        <dbReference type="ARBA" id="ARBA00022737"/>
    </source>
</evidence>
<evidence type="ECO:0000256" key="5">
    <source>
        <dbReference type="ARBA" id="ARBA00022982"/>
    </source>
</evidence>
<reference evidence="9 10" key="1">
    <citation type="submission" date="2015-04" db="EMBL/GenBank/DDBJ databases">
        <title>Microcin producing Clostridium sp. JC272T.</title>
        <authorList>
            <person name="Jyothsna T."/>
            <person name="Sasikala C."/>
            <person name="Ramana C."/>
        </authorList>
    </citation>
    <scope>NUCLEOTIDE SEQUENCE [LARGE SCALE GENOMIC DNA]</scope>
    <source>
        <strain evidence="9 10">JC272</strain>
    </source>
</reference>
<dbReference type="PROSITE" id="PS00198">
    <property type="entry name" value="4FE4S_FER_1"/>
    <property type="match status" value="1"/>
</dbReference>
<dbReference type="Pfam" id="PF13247">
    <property type="entry name" value="Fer4_11"/>
    <property type="match status" value="1"/>
</dbReference>
<dbReference type="GO" id="GO:0051539">
    <property type="term" value="F:4 iron, 4 sulfur cluster binding"/>
    <property type="evidence" value="ECO:0007669"/>
    <property type="project" value="UniProtKB-KW"/>
</dbReference>
<keyword evidence="4" id="KW-0677">Repeat</keyword>
<dbReference type="GO" id="GO:0046872">
    <property type="term" value="F:metal ion binding"/>
    <property type="evidence" value="ECO:0007669"/>
    <property type="project" value="UniProtKB-KW"/>
</dbReference>
<protein>
    <submittedName>
        <fullName evidence="9">Nitrate reductase</fullName>
    </submittedName>
</protein>
<dbReference type="PANTHER" id="PTHR43177">
    <property type="entry name" value="PROTEIN NRFC"/>
    <property type="match status" value="1"/>
</dbReference>
<dbReference type="SUPFAM" id="SSF54862">
    <property type="entry name" value="4Fe-4S ferredoxins"/>
    <property type="match status" value="1"/>
</dbReference>
<evidence type="ECO:0000256" key="6">
    <source>
        <dbReference type="ARBA" id="ARBA00023004"/>
    </source>
</evidence>
<dbReference type="InterPro" id="IPR050954">
    <property type="entry name" value="ET_IronSulfur_Cluster-Binding"/>
</dbReference>
<keyword evidence="2" id="KW-0004">4Fe-4S</keyword>
<evidence type="ECO:0000256" key="7">
    <source>
        <dbReference type="ARBA" id="ARBA00023014"/>
    </source>
</evidence>
<comment type="caution">
    <text evidence="9">The sequence shown here is derived from an EMBL/GenBank/DDBJ whole genome shotgun (WGS) entry which is preliminary data.</text>
</comment>
<feature type="domain" description="4Fe-4S ferredoxin-type" evidence="8">
    <location>
        <begin position="84"/>
        <end position="113"/>
    </location>
</feature>
<accession>A0A0M3DKG2</accession>
<dbReference type="OrthoDB" id="9810688at2"/>
<dbReference type="RefSeq" id="WP_046822457.1">
    <property type="nucleotide sequence ID" value="NZ_JBCLWQ010000002.1"/>
</dbReference>
<evidence type="ECO:0000256" key="1">
    <source>
        <dbReference type="ARBA" id="ARBA00022448"/>
    </source>
</evidence>
<gene>
    <name evidence="9" type="ORF">VN21_05845</name>
</gene>
<keyword evidence="10" id="KW-1185">Reference proteome</keyword>
<keyword evidence="3" id="KW-0479">Metal-binding</keyword>
<evidence type="ECO:0000313" key="10">
    <source>
        <dbReference type="Proteomes" id="UP000034407"/>
    </source>
</evidence>
<keyword evidence="1" id="KW-0813">Transport</keyword>
<dbReference type="Proteomes" id="UP000034407">
    <property type="component" value="Unassembled WGS sequence"/>
</dbReference>
<dbReference type="Gene3D" id="3.30.70.20">
    <property type="match status" value="2"/>
</dbReference>
<dbReference type="PATRIC" id="fig|1629550.3.peg.620"/>
<keyword evidence="6" id="KW-0408">Iron</keyword>
<keyword evidence="5" id="KW-0249">Electron transport</keyword>
<dbReference type="InterPro" id="IPR017896">
    <property type="entry name" value="4Fe4S_Fe-S-bd"/>
</dbReference>
<proteinExistence type="predicted"/>
<dbReference type="AlphaFoldDB" id="A0A0M3DKG2"/>
<dbReference type="InterPro" id="IPR017900">
    <property type="entry name" value="4Fe4S_Fe_S_CS"/>
</dbReference>
<evidence type="ECO:0000259" key="8">
    <source>
        <dbReference type="PROSITE" id="PS51379"/>
    </source>
</evidence>
<dbReference type="EMBL" id="LBBT01000137">
    <property type="protein sequence ID" value="KKY01929.1"/>
    <property type="molecule type" value="Genomic_DNA"/>
</dbReference>
<sequence>MHRILINKELCTGCKSCVLACMLRNDLQKDIYSLDLEDLDNESRNHIELNKFNNPIPIICRHCETPECVLTCMSGAMTKNKETGIVSYDKDRCGVCYMCVMACPYGLLKPDDKTKQTILKCDMCESIGYPKCVANCPTGAITLQEEVKNELCSSGC</sequence>
<name>A0A0M3DKG2_9FIRM</name>
<dbReference type="PANTHER" id="PTHR43177:SF5">
    <property type="entry name" value="ANAEROBIC DIMETHYL SULFOXIDE REDUCTASE CHAIN B-RELATED"/>
    <property type="match status" value="1"/>
</dbReference>
<feature type="domain" description="4Fe-4S ferredoxin-type" evidence="8">
    <location>
        <begin position="115"/>
        <end position="146"/>
    </location>
</feature>
<evidence type="ECO:0000256" key="2">
    <source>
        <dbReference type="ARBA" id="ARBA00022485"/>
    </source>
</evidence>
<organism evidence="9 10">
    <name type="scientific">Paraclostridium benzoelyticum</name>
    <dbReference type="NCBI Taxonomy" id="1629550"/>
    <lineage>
        <taxon>Bacteria</taxon>
        <taxon>Bacillati</taxon>
        <taxon>Bacillota</taxon>
        <taxon>Clostridia</taxon>
        <taxon>Peptostreptococcales</taxon>
        <taxon>Peptostreptococcaceae</taxon>
        <taxon>Paraclostridium</taxon>
    </lineage>
</organism>